<evidence type="ECO:0000256" key="5">
    <source>
        <dbReference type="ARBA" id="ARBA00022692"/>
    </source>
</evidence>
<dbReference type="AlphaFoldDB" id="A0A5C9A156"/>
<dbReference type="EMBL" id="VRYZ01000001">
    <property type="protein sequence ID" value="TXS94496.1"/>
    <property type="molecule type" value="Genomic_DNA"/>
</dbReference>
<dbReference type="Pfam" id="PF07715">
    <property type="entry name" value="Plug"/>
    <property type="match status" value="1"/>
</dbReference>
<evidence type="ECO:0000256" key="3">
    <source>
        <dbReference type="ARBA" id="ARBA00022452"/>
    </source>
</evidence>
<dbReference type="RefSeq" id="WP_148062352.1">
    <property type="nucleotide sequence ID" value="NZ_VRYZ01000001.1"/>
</dbReference>
<evidence type="ECO:0000313" key="16">
    <source>
        <dbReference type="EMBL" id="TXS94496.1"/>
    </source>
</evidence>
<dbReference type="Pfam" id="PF00593">
    <property type="entry name" value="TonB_dep_Rec_b-barrel"/>
    <property type="match status" value="1"/>
</dbReference>
<evidence type="ECO:0000313" key="17">
    <source>
        <dbReference type="Proteomes" id="UP000321933"/>
    </source>
</evidence>
<accession>A0A5C9A156</accession>
<evidence type="ECO:0000256" key="11">
    <source>
        <dbReference type="PROSITE-ProRule" id="PRU01360"/>
    </source>
</evidence>
<keyword evidence="8 12" id="KW-0798">TonB box</keyword>
<dbReference type="InterPro" id="IPR036942">
    <property type="entry name" value="Beta-barrel_TonB_sf"/>
</dbReference>
<comment type="subcellular location">
    <subcellularLocation>
        <location evidence="1 11">Cell outer membrane</location>
        <topology evidence="1 11">Multi-pass membrane protein</topology>
    </subcellularLocation>
</comment>
<keyword evidence="3 11" id="KW-1134">Transmembrane beta strand</keyword>
<dbReference type="PANTHER" id="PTHR32552:SF81">
    <property type="entry name" value="TONB-DEPENDENT OUTER MEMBRANE RECEPTOR"/>
    <property type="match status" value="1"/>
</dbReference>
<evidence type="ECO:0000256" key="7">
    <source>
        <dbReference type="ARBA" id="ARBA00023065"/>
    </source>
</evidence>
<evidence type="ECO:0000256" key="9">
    <source>
        <dbReference type="ARBA" id="ARBA00023136"/>
    </source>
</evidence>
<evidence type="ECO:0000256" key="10">
    <source>
        <dbReference type="ARBA" id="ARBA00023237"/>
    </source>
</evidence>
<feature type="domain" description="TonB-dependent receptor plug" evidence="15">
    <location>
        <begin position="50"/>
        <end position="157"/>
    </location>
</feature>
<feature type="signal peptide" evidence="13">
    <location>
        <begin position="1"/>
        <end position="34"/>
    </location>
</feature>
<comment type="similarity">
    <text evidence="11 12">Belongs to the TonB-dependent receptor family.</text>
</comment>
<evidence type="ECO:0000256" key="8">
    <source>
        <dbReference type="ARBA" id="ARBA00023077"/>
    </source>
</evidence>
<keyword evidence="17" id="KW-1185">Reference proteome</keyword>
<dbReference type="InterPro" id="IPR000531">
    <property type="entry name" value="Beta-barrel_TonB"/>
</dbReference>
<feature type="domain" description="TonB-dependent receptor-like beta-barrel" evidence="14">
    <location>
        <begin position="254"/>
        <end position="675"/>
    </location>
</feature>
<evidence type="ECO:0000256" key="6">
    <source>
        <dbReference type="ARBA" id="ARBA00023004"/>
    </source>
</evidence>
<evidence type="ECO:0000259" key="14">
    <source>
        <dbReference type="Pfam" id="PF00593"/>
    </source>
</evidence>
<dbReference type="PROSITE" id="PS52016">
    <property type="entry name" value="TONB_DEPENDENT_REC_3"/>
    <property type="match status" value="1"/>
</dbReference>
<keyword evidence="5 11" id="KW-0812">Transmembrane</keyword>
<keyword evidence="2 11" id="KW-0813">Transport</keyword>
<sequence>MRRRNPLASHTRFHPLALWGTAGLLGLSALPAAAALEEVIVTAQKKSENLQQVAVAVSAFSEDTIRNTGILDIGDVTAQTPSFSISNYNPTTPAPYVRGVGTNSSSVGDDASVGVFVDEVYAGRAGGYSADMFDVQRIEVLRGPQGTLYGRNVAGGAMNIITNNPSNVLEGRAEVTVGNYNLLGINAMLSGPLSDDGGVRGRIAVSSRERDGWVDNVNTGNELKNEDNIGGRAKLAFDLGSSAELLLSADYSKDDDLRGPAARSTINLLPPFPGEPNDKVSLDFDGFAERELWGTSATLNWDLGPGTLTSITAYRANEYAFLDDLTGTWPVLSLTNDAEEDSSQFSQEVRYAAEMERFGYTVGAYYFDEEVDRLESFDSSGTVGIPGASRPLWDANMDSTSASLFGEATWYLTGKLSLIAGGRYTWDEKQFSNVTSNPDVLGYLLEAYSVDEEESWSRFTPKLGVEYQLNDDIMLYATWAEGYKAGGYNGLAATLAEAQKPFDQEIVSSYEAGFKSDLLDKTLRINANVFYSDYQDLQNFFVDVATSEVITATADAEMQGLELEIWWTPLERLDIFLAGSVMDTEYTKFPANPAVEGNQLMRAPDTSGSLGIQYVQPVADWGDLLLRTDVTYTDEMYFNTANDLNSGAESYSLVNARAALRMYNGWEFALWGKNLTDEDYVVHSFSAGAGDGHPIYGNPAMWGLTASYAF</sequence>
<comment type="caution">
    <text evidence="16">The sequence shown here is derived from an EMBL/GenBank/DDBJ whole genome shotgun (WGS) entry which is preliminary data.</text>
</comment>
<protein>
    <submittedName>
        <fullName evidence="16">TonB-dependent receptor</fullName>
    </submittedName>
</protein>
<keyword evidence="4" id="KW-0410">Iron transport</keyword>
<evidence type="ECO:0000256" key="1">
    <source>
        <dbReference type="ARBA" id="ARBA00004571"/>
    </source>
</evidence>
<keyword evidence="9 11" id="KW-0472">Membrane</keyword>
<dbReference type="GO" id="GO:0006826">
    <property type="term" value="P:iron ion transport"/>
    <property type="evidence" value="ECO:0007669"/>
    <property type="project" value="UniProtKB-KW"/>
</dbReference>
<dbReference type="PANTHER" id="PTHR32552">
    <property type="entry name" value="FERRICHROME IRON RECEPTOR-RELATED"/>
    <property type="match status" value="1"/>
</dbReference>
<name>A0A5C9A156_9GAMM</name>
<dbReference type="OrthoDB" id="7051185at2"/>
<reference evidence="16 17" key="1">
    <citation type="submission" date="2019-08" db="EMBL/GenBank/DDBJ databases">
        <title>Parahaliea maris sp. nov., isolated from the surface seawater.</title>
        <authorList>
            <person name="Liu Y."/>
        </authorList>
    </citation>
    <scope>NUCLEOTIDE SEQUENCE [LARGE SCALE GENOMIC DNA]</scope>
    <source>
        <strain evidence="16 17">S2-26</strain>
    </source>
</reference>
<evidence type="ECO:0000256" key="4">
    <source>
        <dbReference type="ARBA" id="ARBA00022496"/>
    </source>
</evidence>
<dbReference type="InterPro" id="IPR012910">
    <property type="entry name" value="Plug_dom"/>
</dbReference>
<dbReference type="Gene3D" id="2.40.170.20">
    <property type="entry name" value="TonB-dependent receptor, beta-barrel domain"/>
    <property type="match status" value="1"/>
</dbReference>
<feature type="chain" id="PRO_5022756418" evidence="13">
    <location>
        <begin position="35"/>
        <end position="710"/>
    </location>
</feature>
<proteinExistence type="inferred from homology"/>
<dbReference type="SUPFAM" id="SSF56935">
    <property type="entry name" value="Porins"/>
    <property type="match status" value="1"/>
</dbReference>
<gene>
    <name evidence="16" type="ORF">FVW59_00830</name>
</gene>
<dbReference type="InterPro" id="IPR039426">
    <property type="entry name" value="TonB-dep_rcpt-like"/>
</dbReference>
<evidence type="ECO:0000259" key="15">
    <source>
        <dbReference type="Pfam" id="PF07715"/>
    </source>
</evidence>
<dbReference type="CDD" id="cd01347">
    <property type="entry name" value="ligand_gated_channel"/>
    <property type="match status" value="1"/>
</dbReference>
<organism evidence="16 17">
    <name type="scientific">Parahaliea aestuarii</name>
    <dbReference type="NCBI Taxonomy" id="1852021"/>
    <lineage>
        <taxon>Bacteria</taxon>
        <taxon>Pseudomonadati</taxon>
        <taxon>Pseudomonadota</taxon>
        <taxon>Gammaproteobacteria</taxon>
        <taxon>Cellvibrionales</taxon>
        <taxon>Halieaceae</taxon>
        <taxon>Parahaliea</taxon>
    </lineage>
</organism>
<dbReference type="Proteomes" id="UP000321933">
    <property type="component" value="Unassembled WGS sequence"/>
</dbReference>
<keyword evidence="10 11" id="KW-0998">Cell outer membrane</keyword>
<evidence type="ECO:0000256" key="12">
    <source>
        <dbReference type="RuleBase" id="RU003357"/>
    </source>
</evidence>
<keyword evidence="13" id="KW-0732">Signal</keyword>
<keyword evidence="6" id="KW-0408">Iron</keyword>
<keyword evidence="7" id="KW-0406">Ion transport</keyword>
<dbReference type="GO" id="GO:0009279">
    <property type="term" value="C:cell outer membrane"/>
    <property type="evidence" value="ECO:0007669"/>
    <property type="project" value="UniProtKB-SubCell"/>
</dbReference>
<evidence type="ECO:0000256" key="2">
    <source>
        <dbReference type="ARBA" id="ARBA00022448"/>
    </source>
</evidence>
<keyword evidence="16" id="KW-0675">Receptor</keyword>
<evidence type="ECO:0000256" key="13">
    <source>
        <dbReference type="SAM" id="SignalP"/>
    </source>
</evidence>